<evidence type="ECO:0000259" key="8">
    <source>
        <dbReference type="Pfam" id="PF02706"/>
    </source>
</evidence>
<dbReference type="AlphaFoldDB" id="A0A329M293"/>
<name>A0A329M293_9BACL</name>
<comment type="caution">
    <text evidence="9">The sequence shown here is derived from an EMBL/GenBank/DDBJ whole genome shotgun (WGS) entry which is preliminary data.</text>
</comment>
<evidence type="ECO:0000256" key="4">
    <source>
        <dbReference type="ARBA" id="ARBA00022692"/>
    </source>
</evidence>
<reference evidence="9 10" key="1">
    <citation type="journal article" date="2009" name="Int. J. Syst. Evol. Microbiol.">
        <title>Paenibacillus contaminans sp. nov., isolated from a contaminated laboratory plate.</title>
        <authorList>
            <person name="Chou J.H."/>
            <person name="Lee J.H."/>
            <person name="Lin M.C."/>
            <person name="Chang P.S."/>
            <person name="Arun A.B."/>
            <person name="Young C.C."/>
            <person name="Chen W.M."/>
        </authorList>
    </citation>
    <scope>NUCLEOTIDE SEQUENCE [LARGE SCALE GENOMIC DNA]</scope>
    <source>
        <strain evidence="9 10">CKOBP-6</strain>
    </source>
</reference>
<evidence type="ECO:0000256" key="2">
    <source>
        <dbReference type="ARBA" id="ARBA00006683"/>
    </source>
</evidence>
<gene>
    <name evidence="9" type="ORF">DQG23_32570</name>
</gene>
<keyword evidence="10" id="KW-1185">Reference proteome</keyword>
<dbReference type="EMBL" id="QMFB01000028">
    <property type="protein sequence ID" value="RAV13820.1"/>
    <property type="molecule type" value="Genomic_DNA"/>
</dbReference>
<dbReference type="InterPro" id="IPR003856">
    <property type="entry name" value="LPS_length_determ_N"/>
</dbReference>
<feature type="transmembrane region" description="Helical" evidence="7">
    <location>
        <begin position="177"/>
        <end position="197"/>
    </location>
</feature>
<evidence type="ECO:0000256" key="6">
    <source>
        <dbReference type="ARBA" id="ARBA00023136"/>
    </source>
</evidence>
<keyword evidence="3" id="KW-1003">Cell membrane</keyword>
<proteinExistence type="inferred from homology"/>
<evidence type="ECO:0000313" key="9">
    <source>
        <dbReference type="EMBL" id="RAV13820.1"/>
    </source>
</evidence>
<feature type="transmembrane region" description="Helical" evidence="7">
    <location>
        <begin position="16"/>
        <end position="37"/>
    </location>
</feature>
<evidence type="ECO:0000256" key="7">
    <source>
        <dbReference type="SAM" id="Phobius"/>
    </source>
</evidence>
<organism evidence="9 10">
    <name type="scientific">Paenibacillus contaminans</name>
    <dbReference type="NCBI Taxonomy" id="450362"/>
    <lineage>
        <taxon>Bacteria</taxon>
        <taxon>Bacillati</taxon>
        <taxon>Bacillota</taxon>
        <taxon>Bacilli</taxon>
        <taxon>Bacillales</taxon>
        <taxon>Paenibacillaceae</taxon>
        <taxon>Paenibacillus</taxon>
    </lineage>
</organism>
<evidence type="ECO:0000256" key="5">
    <source>
        <dbReference type="ARBA" id="ARBA00022989"/>
    </source>
</evidence>
<dbReference type="Pfam" id="PF02706">
    <property type="entry name" value="Wzz"/>
    <property type="match status" value="1"/>
</dbReference>
<keyword evidence="4 7" id="KW-0812">Transmembrane</keyword>
<dbReference type="InterPro" id="IPR050445">
    <property type="entry name" value="Bact_polysacc_biosynth/exp"/>
</dbReference>
<dbReference type="GO" id="GO:0005886">
    <property type="term" value="C:plasma membrane"/>
    <property type="evidence" value="ECO:0007669"/>
    <property type="project" value="UniProtKB-SubCell"/>
</dbReference>
<protein>
    <submittedName>
        <fullName evidence="9">Lipopolysaccharide biosynthesis protein</fullName>
    </submittedName>
</protein>
<dbReference type="Proteomes" id="UP000250369">
    <property type="component" value="Unassembled WGS sequence"/>
</dbReference>
<evidence type="ECO:0000256" key="3">
    <source>
        <dbReference type="ARBA" id="ARBA00022475"/>
    </source>
</evidence>
<dbReference type="OrthoDB" id="2360475at2"/>
<sequence length="252" mass="28246">MELDLKDYIKILRKRIWLIVSIVLVACLATGIVSFMFMDPSYEASTKIIVNKQNERVGADQIDLNTINMNIRLIDTYKEIIKTKRIMDKVVQGHPELNLTRDQLIQKVKVSSVNNTQVMTLAVQDESYAKAADIVNAVSKVFKEEIPSIYMGIDNVSILNEANRDDNAAPVKPNKKLNVAISFVVSLIVAFGLAFLLEYLDDTIKTEADVAKYLELPTLAMVTKIGEEDLGTERMNATRQVEVGEQHATAKQ</sequence>
<dbReference type="PANTHER" id="PTHR32309:SF13">
    <property type="entry name" value="FERRIC ENTEROBACTIN TRANSPORT PROTEIN FEPE"/>
    <property type="match status" value="1"/>
</dbReference>
<comment type="subcellular location">
    <subcellularLocation>
        <location evidence="1">Cell membrane</location>
        <topology evidence="1">Multi-pass membrane protein</topology>
    </subcellularLocation>
</comment>
<feature type="domain" description="Polysaccharide chain length determinant N-terminal" evidence="8">
    <location>
        <begin position="2"/>
        <end position="92"/>
    </location>
</feature>
<accession>A0A329M293</accession>
<evidence type="ECO:0000313" key="10">
    <source>
        <dbReference type="Proteomes" id="UP000250369"/>
    </source>
</evidence>
<evidence type="ECO:0000256" key="1">
    <source>
        <dbReference type="ARBA" id="ARBA00004651"/>
    </source>
</evidence>
<comment type="similarity">
    <text evidence="2">Belongs to the CpsC/CapA family.</text>
</comment>
<dbReference type="PANTHER" id="PTHR32309">
    <property type="entry name" value="TYROSINE-PROTEIN KINASE"/>
    <property type="match status" value="1"/>
</dbReference>
<keyword evidence="6 7" id="KW-0472">Membrane</keyword>
<dbReference type="RefSeq" id="WP_113035211.1">
    <property type="nucleotide sequence ID" value="NZ_QMFB01000028.1"/>
</dbReference>
<dbReference type="GO" id="GO:0004713">
    <property type="term" value="F:protein tyrosine kinase activity"/>
    <property type="evidence" value="ECO:0007669"/>
    <property type="project" value="TreeGrafter"/>
</dbReference>
<dbReference type="PROSITE" id="PS51257">
    <property type="entry name" value="PROKAR_LIPOPROTEIN"/>
    <property type="match status" value="1"/>
</dbReference>
<keyword evidence="5 7" id="KW-1133">Transmembrane helix</keyword>